<dbReference type="EMBL" id="BAAAHU010000025">
    <property type="protein sequence ID" value="GAA1010288.1"/>
    <property type="molecule type" value="Genomic_DNA"/>
</dbReference>
<reference evidence="1 2" key="1">
    <citation type="journal article" date="2019" name="Int. J. Syst. Evol. Microbiol.">
        <title>The Global Catalogue of Microorganisms (GCM) 10K type strain sequencing project: providing services to taxonomists for standard genome sequencing and annotation.</title>
        <authorList>
            <consortium name="The Broad Institute Genomics Platform"/>
            <consortium name="The Broad Institute Genome Sequencing Center for Infectious Disease"/>
            <person name="Wu L."/>
            <person name="Ma J."/>
        </authorList>
    </citation>
    <scope>NUCLEOTIDE SEQUENCE [LARGE SCALE GENOMIC DNA]</scope>
    <source>
        <strain evidence="1 2">JCM 11269</strain>
    </source>
</reference>
<comment type="caution">
    <text evidence="1">The sequence shown here is derived from an EMBL/GenBank/DDBJ whole genome shotgun (WGS) entry which is preliminary data.</text>
</comment>
<accession>A0ABN1T0A2</accession>
<dbReference type="Proteomes" id="UP001501072">
    <property type="component" value="Unassembled WGS sequence"/>
</dbReference>
<gene>
    <name evidence="1" type="ORF">GCM10009564_27900</name>
</gene>
<protein>
    <submittedName>
        <fullName evidence="1">Uncharacterized protein</fullName>
    </submittedName>
</protein>
<proteinExistence type="predicted"/>
<evidence type="ECO:0000313" key="1">
    <source>
        <dbReference type="EMBL" id="GAA1010288.1"/>
    </source>
</evidence>
<organism evidence="1 2">
    <name type="scientific">Streptomyces thermogriseus</name>
    <dbReference type="NCBI Taxonomy" id="75292"/>
    <lineage>
        <taxon>Bacteria</taxon>
        <taxon>Bacillati</taxon>
        <taxon>Actinomycetota</taxon>
        <taxon>Actinomycetes</taxon>
        <taxon>Kitasatosporales</taxon>
        <taxon>Streptomycetaceae</taxon>
        <taxon>Streptomyces</taxon>
    </lineage>
</organism>
<keyword evidence="2" id="KW-1185">Reference proteome</keyword>
<sequence length="138" mass="15567">MERNCGLKTTTIRRSAERPACRLKCLWKGVVSSDFSFWKQGVGDPEEIFDRLAEGDASGLTPSDDVMRFREELLGLWPEMKDVLEPSDFDLEESPEDALKYVLLTLSVRQLDYLPQVIELAKKHGLCGFSGVAGEPMR</sequence>
<evidence type="ECO:0000313" key="2">
    <source>
        <dbReference type="Proteomes" id="UP001501072"/>
    </source>
</evidence>
<name>A0ABN1T0A2_9ACTN</name>